<comment type="caution">
    <text evidence="2">The sequence shown here is derived from an EMBL/GenBank/DDBJ whole genome shotgun (WGS) entry which is preliminary data.</text>
</comment>
<organism evidence="2 3">
    <name type="scientific">Araneus ventricosus</name>
    <name type="common">Orbweaver spider</name>
    <name type="synonym">Epeira ventricosa</name>
    <dbReference type="NCBI Taxonomy" id="182803"/>
    <lineage>
        <taxon>Eukaryota</taxon>
        <taxon>Metazoa</taxon>
        <taxon>Ecdysozoa</taxon>
        <taxon>Arthropoda</taxon>
        <taxon>Chelicerata</taxon>
        <taxon>Arachnida</taxon>
        <taxon>Araneae</taxon>
        <taxon>Araneomorphae</taxon>
        <taxon>Entelegynae</taxon>
        <taxon>Araneoidea</taxon>
        <taxon>Araneidae</taxon>
        <taxon>Araneus</taxon>
    </lineage>
</organism>
<keyword evidence="3" id="KW-1185">Reference proteome</keyword>
<protein>
    <submittedName>
        <fullName evidence="2">Uncharacterized protein</fullName>
    </submittedName>
</protein>
<evidence type="ECO:0000313" key="3">
    <source>
        <dbReference type="Proteomes" id="UP000499080"/>
    </source>
</evidence>
<reference evidence="2 3" key="1">
    <citation type="journal article" date="2019" name="Sci. Rep.">
        <title>Orb-weaving spider Araneus ventricosus genome elucidates the spidroin gene catalogue.</title>
        <authorList>
            <person name="Kono N."/>
            <person name="Nakamura H."/>
            <person name="Ohtoshi R."/>
            <person name="Moran D.A.P."/>
            <person name="Shinohara A."/>
            <person name="Yoshida Y."/>
            <person name="Fujiwara M."/>
            <person name="Mori M."/>
            <person name="Tomita M."/>
            <person name="Arakawa K."/>
        </authorList>
    </citation>
    <scope>NUCLEOTIDE SEQUENCE [LARGE SCALE GENOMIC DNA]</scope>
</reference>
<keyword evidence="1" id="KW-1133">Transmembrane helix</keyword>
<name>A0A4Y2DSN5_ARAVE</name>
<keyword evidence="1" id="KW-0472">Membrane</keyword>
<evidence type="ECO:0000313" key="2">
    <source>
        <dbReference type="EMBL" id="GBM19771.1"/>
    </source>
</evidence>
<evidence type="ECO:0000256" key="1">
    <source>
        <dbReference type="SAM" id="Phobius"/>
    </source>
</evidence>
<dbReference type="AlphaFoldDB" id="A0A4Y2DSN5"/>
<dbReference type="EMBL" id="BGPR01167793">
    <property type="protein sequence ID" value="GBM19771.1"/>
    <property type="molecule type" value="Genomic_DNA"/>
</dbReference>
<accession>A0A4Y2DSN5</accession>
<sequence length="83" mass="9345">PSDRIETQDLPDILPPRTRPDVIPDVIRQSYWNWAICSGVIIVAIILIVIWWFVNGHLFQSNAANYSSNPATSDKHAEGGIHH</sequence>
<gene>
    <name evidence="2" type="ORF">AVEN_54798_1</name>
</gene>
<dbReference type="Proteomes" id="UP000499080">
    <property type="component" value="Unassembled WGS sequence"/>
</dbReference>
<proteinExistence type="predicted"/>
<keyword evidence="1" id="KW-0812">Transmembrane</keyword>
<feature type="transmembrane region" description="Helical" evidence="1">
    <location>
        <begin position="31"/>
        <end position="54"/>
    </location>
</feature>
<feature type="non-terminal residue" evidence="2">
    <location>
        <position position="1"/>
    </location>
</feature>